<gene>
    <name evidence="2" type="ORF">Scaly_2783600</name>
</gene>
<feature type="compositionally biased region" description="Low complexity" evidence="1">
    <location>
        <begin position="36"/>
        <end position="49"/>
    </location>
</feature>
<dbReference type="AlphaFoldDB" id="A0AAW2IWV6"/>
<name>A0AAW2IWV6_9LAMI</name>
<sequence>MSVLCFGCISMWIFRKSKKFGDFEKTTQATTDSSRPRPGAPARRARMRATTAARAATGRALGGPACTQAVLPVRARAARLGTAGRPLTCLRIHNTILEANKFDGTNYSNWLKNLRIVLDFENQTYVLDKSLPQNLLKGFLLGERLTFEKNTQWHEDNRKVRSIVLSSRSNEIQKQYERYEDVWSIMHRMKELYAVPDRHIRYAVTKAFFGARMIEGSSIREHGVMMLSLVEKLKDLQADFDKEEMYVDVILQSLPPSYDQFIINYKMSRLEKNLHELINMLVQYEATIEKSAPSVLVGEASTSKAKGKVVGCEKRKKDESSSTAASTSSAPITPLSGGKGKRKRVR</sequence>
<comment type="caution">
    <text evidence="2">The sequence shown here is derived from an EMBL/GenBank/DDBJ whole genome shotgun (WGS) entry which is preliminary data.</text>
</comment>
<accession>A0AAW2IWV6</accession>
<dbReference type="EMBL" id="JACGWM010001856">
    <property type="protein sequence ID" value="KAL0286756.1"/>
    <property type="molecule type" value="Genomic_DNA"/>
</dbReference>
<evidence type="ECO:0000256" key="1">
    <source>
        <dbReference type="SAM" id="MobiDB-lite"/>
    </source>
</evidence>
<evidence type="ECO:0000313" key="2">
    <source>
        <dbReference type="EMBL" id="KAL0286756.1"/>
    </source>
</evidence>
<feature type="region of interest" description="Disordered" evidence="1">
    <location>
        <begin position="301"/>
        <end position="346"/>
    </location>
</feature>
<dbReference type="Pfam" id="PF14223">
    <property type="entry name" value="Retrotran_gag_2"/>
    <property type="match status" value="1"/>
</dbReference>
<feature type="region of interest" description="Disordered" evidence="1">
    <location>
        <begin position="25"/>
        <end position="49"/>
    </location>
</feature>
<reference evidence="2" key="1">
    <citation type="submission" date="2020-06" db="EMBL/GenBank/DDBJ databases">
        <authorList>
            <person name="Li T."/>
            <person name="Hu X."/>
            <person name="Zhang T."/>
            <person name="Song X."/>
            <person name="Zhang H."/>
            <person name="Dai N."/>
            <person name="Sheng W."/>
            <person name="Hou X."/>
            <person name="Wei L."/>
        </authorList>
    </citation>
    <scope>NUCLEOTIDE SEQUENCE</scope>
    <source>
        <strain evidence="2">KEN8</strain>
        <tissue evidence="2">Leaf</tissue>
    </source>
</reference>
<reference evidence="2" key="2">
    <citation type="journal article" date="2024" name="Plant">
        <title>Genomic evolution and insights into agronomic trait innovations of Sesamum species.</title>
        <authorList>
            <person name="Miao H."/>
            <person name="Wang L."/>
            <person name="Qu L."/>
            <person name="Liu H."/>
            <person name="Sun Y."/>
            <person name="Le M."/>
            <person name="Wang Q."/>
            <person name="Wei S."/>
            <person name="Zheng Y."/>
            <person name="Lin W."/>
            <person name="Duan Y."/>
            <person name="Cao H."/>
            <person name="Xiong S."/>
            <person name="Wang X."/>
            <person name="Wei L."/>
            <person name="Li C."/>
            <person name="Ma Q."/>
            <person name="Ju M."/>
            <person name="Zhao R."/>
            <person name="Li G."/>
            <person name="Mu C."/>
            <person name="Tian Q."/>
            <person name="Mei H."/>
            <person name="Zhang T."/>
            <person name="Gao T."/>
            <person name="Zhang H."/>
        </authorList>
    </citation>
    <scope>NUCLEOTIDE SEQUENCE</scope>
    <source>
        <strain evidence="2">KEN8</strain>
    </source>
</reference>
<organism evidence="2">
    <name type="scientific">Sesamum calycinum</name>
    <dbReference type="NCBI Taxonomy" id="2727403"/>
    <lineage>
        <taxon>Eukaryota</taxon>
        <taxon>Viridiplantae</taxon>
        <taxon>Streptophyta</taxon>
        <taxon>Embryophyta</taxon>
        <taxon>Tracheophyta</taxon>
        <taxon>Spermatophyta</taxon>
        <taxon>Magnoliopsida</taxon>
        <taxon>eudicotyledons</taxon>
        <taxon>Gunneridae</taxon>
        <taxon>Pentapetalae</taxon>
        <taxon>asterids</taxon>
        <taxon>lamiids</taxon>
        <taxon>Lamiales</taxon>
        <taxon>Pedaliaceae</taxon>
        <taxon>Sesamum</taxon>
    </lineage>
</organism>
<feature type="compositionally biased region" description="Low complexity" evidence="1">
    <location>
        <begin position="321"/>
        <end position="330"/>
    </location>
</feature>
<protein>
    <submittedName>
        <fullName evidence="2">Uncharacterized protein</fullName>
    </submittedName>
</protein>
<proteinExistence type="predicted"/>
<feature type="compositionally biased region" description="Basic and acidic residues" evidence="1">
    <location>
        <begin position="311"/>
        <end position="320"/>
    </location>
</feature>